<feature type="region of interest" description="Disordered" evidence="1">
    <location>
        <begin position="78"/>
        <end position="104"/>
    </location>
</feature>
<comment type="caution">
    <text evidence="2">The sequence shown here is derived from an EMBL/GenBank/DDBJ whole genome shotgun (WGS) entry which is preliminary data.</text>
</comment>
<evidence type="ECO:0000313" key="3">
    <source>
        <dbReference type="Proteomes" id="UP000316079"/>
    </source>
</evidence>
<gene>
    <name evidence="2" type="ORF">DNTS_024891</name>
</gene>
<keyword evidence="3" id="KW-1185">Reference proteome</keyword>
<organism evidence="2 3">
    <name type="scientific">Danionella cerebrum</name>
    <dbReference type="NCBI Taxonomy" id="2873325"/>
    <lineage>
        <taxon>Eukaryota</taxon>
        <taxon>Metazoa</taxon>
        <taxon>Chordata</taxon>
        <taxon>Craniata</taxon>
        <taxon>Vertebrata</taxon>
        <taxon>Euteleostomi</taxon>
        <taxon>Actinopterygii</taxon>
        <taxon>Neopterygii</taxon>
        <taxon>Teleostei</taxon>
        <taxon>Ostariophysi</taxon>
        <taxon>Cypriniformes</taxon>
        <taxon>Danionidae</taxon>
        <taxon>Danioninae</taxon>
        <taxon>Danionella</taxon>
    </lineage>
</organism>
<feature type="compositionally biased region" description="Polar residues" evidence="1">
    <location>
        <begin position="78"/>
        <end position="89"/>
    </location>
</feature>
<sequence>MEYLYDNEHIACRLSFWMFPENWCGTRLEQLQDSSLWSWVPSDDKWRRARSELVSHFVEGHREHQDLKLPVLESISPDTSVNTSDSGIITDTDSAATSRADDEKESSVVSAKEEFIESSVSSIAADSPDKELLAAAHTHWKQDLSVEVVVNPVALKSPTMLRATENVRIWSFQTIRRLY</sequence>
<proteinExistence type="predicted"/>
<dbReference type="Proteomes" id="UP000316079">
    <property type="component" value="Unassembled WGS sequence"/>
</dbReference>
<protein>
    <submittedName>
        <fullName evidence="2">Uncharacterized protein</fullName>
    </submittedName>
</protein>
<dbReference type="EMBL" id="SRMA01025597">
    <property type="protein sequence ID" value="TRY92826.1"/>
    <property type="molecule type" value="Genomic_DNA"/>
</dbReference>
<evidence type="ECO:0000313" key="2">
    <source>
        <dbReference type="EMBL" id="TRY92826.1"/>
    </source>
</evidence>
<name>A0A553QSQ9_9TELE</name>
<evidence type="ECO:0000256" key="1">
    <source>
        <dbReference type="SAM" id="MobiDB-lite"/>
    </source>
</evidence>
<dbReference type="AlphaFoldDB" id="A0A553QSQ9"/>
<accession>A0A553QSQ9</accession>
<reference evidence="2 3" key="1">
    <citation type="journal article" date="2019" name="Sci. Data">
        <title>Hybrid genome assembly and annotation of Danionella translucida.</title>
        <authorList>
            <person name="Kadobianskyi M."/>
            <person name="Schulze L."/>
            <person name="Schuelke M."/>
            <person name="Judkewitz B."/>
        </authorList>
    </citation>
    <scope>NUCLEOTIDE SEQUENCE [LARGE SCALE GENOMIC DNA]</scope>
    <source>
        <strain evidence="2 3">Bolton</strain>
    </source>
</reference>